<dbReference type="Gene3D" id="1.20.1250.20">
    <property type="entry name" value="MFS general substrate transporter like domains"/>
    <property type="match status" value="1"/>
</dbReference>
<accession>A0AAN8X666</accession>
<keyword evidence="3 5" id="KW-1133">Transmembrane helix</keyword>
<dbReference type="InterPro" id="IPR020846">
    <property type="entry name" value="MFS_dom"/>
</dbReference>
<feature type="transmembrane region" description="Helical" evidence="5">
    <location>
        <begin position="85"/>
        <end position="102"/>
    </location>
</feature>
<comment type="subcellular location">
    <subcellularLocation>
        <location evidence="1">Membrane</location>
        <topology evidence="1">Multi-pass membrane protein</topology>
    </subcellularLocation>
</comment>
<evidence type="ECO:0000256" key="2">
    <source>
        <dbReference type="ARBA" id="ARBA00022692"/>
    </source>
</evidence>
<name>A0AAN8X666_HALRR</name>
<feature type="domain" description="Major facilitator superfamily (MFS) profile" evidence="6">
    <location>
        <begin position="1"/>
        <end position="132"/>
    </location>
</feature>
<evidence type="ECO:0000256" key="3">
    <source>
        <dbReference type="ARBA" id="ARBA00022989"/>
    </source>
</evidence>
<feature type="transmembrane region" description="Helical" evidence="5">
    <location>
        <begin position="108"/>
        <end position="130"/>
    </location>
</feature>
<evidence type="ECO:0000259" key="6">
    <source>
        <dbReference type="PROSITE" id="PS50850"/>
    </source>
</evidence>
<evidence type="ECO:0000313" key="8">
    <source>
        <dbReference type="Proteomes" id="UP001381693"/>
    </source>
</evidence>
<keyword evidence="4 5" id="KW-0472">Membrane</keyword>
<dbReference type="InterPro" id="IPR005828">
    <property type="entry name" value="MFS_sugar_transport-like"/>
</dbReference>
<dbReference type="PANTHER" id="PTHR24064">
    <property type="entry name" value="SOLUTE CARRIER FAMILY 22 MEMBER"/>
    <property type="match status" value="1"/>
</dbReference>
<dbReference type="PROSITE" id="PS50850">
    <property type="entry name" value="MFS"/>
    <property type="match status" value="1"/>
</dbReference>
<dbReference type="InterPro" id="IPR005829">
    <property type="entry name" value="Sugar_transporter_CS"/>
</dbReference>
<dbReference type="InterPro" id="IPR036259">
    <property type="entry name" value="MFS_trans_sf"/>
</dbReference>
<protein>
    <recommendedName>
        <fullName evidence="6">Major facilitator superfamily (MFS) profile domain-containing protein</fullName>
    </recommendedName>
</protein>
<evidence type="ECO:0000256" key="1">
    <source>
        <dbReference type="ARBA" id="ARBA00004141"/>
    </source>
</evidence>
<organism evidence="7 8">
    <name type="scientific">Halocaridina rubra</name>
    <name type="common">Hawaiian red shrimp</name>
    <dbReference type="NCBI Taxonomy" id="373956"/>
    <lineage>
        <taxon>Eukaryota</taxon>
        <taxon>Metazoa</taxon>
        <taxon>Ecdysozoa</taxon>
        <taxon>Arthropoda</taxon>
        <taxon>Crustacea</taxon>
        <taxon>Multicrustacea</taxon>
        <taxon>Malacostraca</taxon>
        <taxon>Eumalacostraca</taxon>
        <taxon>Eucarida</taxon>
        <taxon>Decapoda</taxon>
        <taxon>Pleocyemata</taxon>
        <taxon>Caridea</taxon>
        <taxon>Atyoidea</taxon>
        <taxon>Atyidae</taxon>
        <taxon>Halocaridina</taxon>
    </lineage>
</organism>
<keyword evidence="8" id="KW-1185">Reference proteome</keyword>
<gene>
    <name evidence="7" type="ORF">SK128_009597</name>
</gene>
<comment type="caution">
    <text evidence="7">The sequence shown here is derived from an EMBL/GenBank/DDBJ whole genome shotgun (WGS) entry which is preliminary data.</text>
</comment>
<dbReference type="GO" id="GO:0022857">
    <property type="term" value="F:transmembrane transporter activity"/>
    <property type="evidence" value="ECO:0007669"/>
    <property type="project" value="InterPro"/>
</dbReference>
<evidence type="ECO:0000313" key="7">
    <source>
        <dbReference type="EMBL" id="KAK7072769.1"/>
    </source>
</evidence>
<dbReference type="Pfam" id="PF00083">
    <property type="entry name" value="Sugar_tr"/>
    <property type="match status" value="1"/>
</dbReference>
<feature type="transmembrane region" description="Helical" evidence="5">
    <location>
        <begin position="53"/>
        <end position="73"/>
    </location>
</feature>
<dbReference type="EMBL" id="JAXCGZ010013345">
    <property type="protein sequence ID" value="KAK7072769.1"/>
    <property type="molecule type" value="Genomic_DNA"/>
</dbReference>
<evidence type="ECO:0000256" key="5">
    <source>
        <dbReference type="SAM" id="Phobius"/>
    </source>
</evidence>
<dbReference type="GO" id="GO:0016020">
    <property type="term" value="C:membrane"/>
    <property type="evidence" value="ECO:0007669"/>
    <property type="project" value="UniProtKB-SubCell"/>
</dbReference>
<proteinExistence type="predicted"/>
<sequence>MFKTIEPVTNSSTCTPDDFDQNATTHCSDWVYDTSMIHSSTVTDFDLTCDKAWLGPLAGSMYMAGMLIGAITIGDFADRYGRKKGILVSVILLGGGGVLSAVSPNYIMFLIMRLFTGAGGVGLFQVTFVLGL</sequence>
<dbReference type="PROSITE" id="PS00216">
    <property type="entry name" value="SUGAR_TRANSPORT_1"/>
    <property type="match status" value="1"/>
</dbReference>
<evidence type="ECO:0000256" key="4">
    <source>
        <dbReference type="ARBA" id="ARBA00023136"/>
    </source>
</evidence>
<dbReference type="AlphaFoldDB" id="A0AAN8X666"/>
<reference evidence="7 8" key="1">
    <citation type="submission" date="2023-11" db="EMBL/GenBank/DDBJ databases">
        <title>Halocaridina rubra genome assembly.</title>
        <authorList>
            <person name="Smith C."/>
        </authorList>
    </citation>
    <scope>NUCLEOTIDE SEQUENCE [LARGE SCALE GENOMIC DNA]</scope>
    <source>
        <strain evidence="7">EP-1</strain>
        <tissue evidence="7">Whole</tissue>
    </source>
</reference>
<keyword evidence="2 5" id="KW-0812">Transmembrane</keyword>
<dbReference type="SUPFAM" id="SSF103473">
    <property type="entry name" value="MFS general substrate transporter"/>
    <property type="match status" value="1"/>
</dbReference>
<dbReference type="Proteomes" id="UP001381693">
    <property type="component" value="Unassembled WGS sequence"/>
</dbReference>